<protein>
    <submittedName>
        <fullName evidence="1">Uncharacterized protein</fullName>
    </submittedName>
</protein>
<organism evidence="1 2">
    <name type="scientific">Rhizophagus irregularis (strain DAOM 181602 / DAOM 197198 / MUCL 43194)</name>
    <name type="common">Arbuscular mycorrhizal fungus</name>
    <name type="synonym">Glomus intraradices</name>
    <dbReference type="NCBI Taxonomy" id="747089"/>
    <lineage>
        <taxon>Eukaryota</taxon>
        <taxon>Fungi</taxon>
        <taxon>Fungi incertae sedis</taxon>
        <taxon>Mucoromycota</taxon>
        <taxon>Glomeromycotina</taxon>
        <taxon>Glomeromycetes</taxon>
        <taxon>Glomerales</taxon>
        <taxon>Glomeraceae</taxon>
        <taxon>Rhizophagus</taxon>
    </lineage>
</organism>
<comment type="caution">
    <text evidence="1">The sequence shown here is derived from an EMBL/GenBank/DDBJ whole genome shotgun (WGS) entry which is preliminary data.</text>
</comment>
<reference evidence="1 2" key="2">
    <citation type="journal article" date="2018" name="New Phytol.">
        <title>High intraspecific genome diversity in the model arbuscular mycorrhizal symbiont Rhizophagus irregularis.</title>
        <authorList>
            <person name="Chen E.C.H."/>
            <person name="Morin E."/>
            <person name="Beaudet D."/>
            <person name="Noel J."/>
            <person name="Yildirir G."/>
            <person name="Ndikumana S."/>
            <person name="Charron P."/>
            <person name="St-Onge C."/>
            <person name="Giorgi J."/>
            <person name="Kruger M."/>
            <person name="Marton T."/>
            <person name="Ropars J."/>
            <person name="Grigoriev I.V."/>
            <person name="Hainaut M."/>
            <person name="Henrissat B."/>
            <person name="Roux C."/>
            <person name="Martin F."/>
            <person name="Corradi N."/>
        </authorList>
    </citation>
    <scope>NUCLEOTIDE SEQUENCE [LARGE SCALE GENOMIC DNA]</scope>
    <source>
        <strain evidence="1 2">DAOM 197198</strain>
    </source>
</reference>
<reference evidence="1 2" key="1">
    <citation type="journal article" date="2013" name="Proc. Natl. Acad. Sci. U.S.A.">
        <title>Genome of an arbuscular mycorrhizal fungus provides insight into the oldest plant symbiosis.</title>
        <authorList>
            <person name="Tisserant E."/>
            <person name="Malbreil M."/>
            <person name="Kuo A."/>
            <person name="Kohler A."/>
            <person name="Symeonidi A."/>
            <person name="Balestrini R."/>
            <person name="Charron P."/>
            <person name="Duensing N."/>
            <person name="Frei Dit Frey N."/>
            <person name="Gianinazzi-Pearson V."/>
            <person name="Gilbert L.B."/>
            <person name="Handa Y."/>
            <person name="Herr J.R."/>
            <person name="Hijri M."/>
            <person name="Koul R."/>
            <person name="Kawaguchi M."/>
            <person name="Krajinski F."/>
            <person name="Lammers P.J."/>
            <person name="Masclaux F.G."/>
            <person name="Murat C."/>
            <person name="Morin E."/>
            <person name="Ndikumana S."/>
            <person name="Pagni M."/>
            <person name="Petitpierre D."/>
            <person name="Requena N."/>
            <person name="Rosikiewicz P."/>
            <person name="Riley R."/>
            <person name="Saito K."/>
            <person name="San Clemente H."/>
            <person name="Shapiro H."/>
            <person name="van Tuinen D."/>
            <person name="Becard G."/>
            <person name="Bonfante P."/>
            <person name="Paszkowski U."/>
            <person name="Shachar-Hill Y.Y."/>
            <person name="Tuskan G.A."/>
            <person name="Young P.W."/>
            <person name="Sanders I.R."/>
            <person name="Henrissat B."/>
            <person name="Rensing S.A."/>
            <person name="Grigoriev I.V."/>
            <person name="Corradi N."/>
            <person name="Roux C."/>
            <person name="Martin F."/>
        </authorList>
    </citation>
    <scope>NUCLEOTIDE SEQUENCE [LARGE SCALE GENOMIC DNA]</scope>
    <source>
        <strain evidence="1 2">DAOM 197198</strain>
    </source>
</reference>
<proteinExistence type="predicted"/>
<name>A0A2P4QCH2_RHIID</name>
<evidence type="ECO:0000313" key="1">
    <source>
        <dbReference type="EMBL" id="POG75314.1"/>
    </source>
</evidence>
<dbReference type="Proteomes" id="UP000018888">
    <property type="component" value="Unassembled WGS sequence"/>
</dbReference>
<evidence type="ECO:0000313" key="2">
    <source>
        <dbReference type="Proteomes" id="UP000018888"/>
    </source>
</evidence>
<dbReference type="AlphaFoldDB" id="A0A2P4QCH2"/>
<gene>
    <name evidence="1" type="ORF">GLOIN_2v1567264</name>
</gene>
<sequence>MSDDIFVYSFVYSFYIKNCFSSAKNFVQKIGRKRFFFISRVPIRGLIDRHVSAITIYVFNQS</sequence>
<dbReference type="EMBL" id="AUPC02000062">
    <property type="protein sequence ID" value="POG75314.1"/>
    <property type="molecule type" value="Genomic_DNA"/>
</dbReference>
<accession>A0A2P4QCH2</accession>
<keyword evidence="2" id="KW-1185">Reference proteome</keyword>